<dbReference type="RefSeq" id="WP_097229758.1">
    <property type="nucleotide sequence ID" value="NZ_OCNE01000002.1"/>
</dbReference>
<dbReference type="EMBL" id="OCNE01000002">
    <property type="protein sequence ID" value="SOD60951.1"/>
    <property type="molecule type" value="Genomic_DNA"/>
</dbReference>
<feature type="transmembrane region" description="Helical" evidence="1">
    <location>
        <begin position="126"/>
        <end position="144"/>
    </location>
</feature>
<reference evidence="2 3" key="1">
    <citation type="submission" date="2017-09" db="EMBL/GenBank/DDBJ databases">
        <authorList>
            <person name="Ehlers B."/>
            <person name="Leendertz F.H."/>
        </authorList>
    </citation>
    <scope>NUCLEOTIDE SEQUENCE [LARGE SCALE GENOMIC DNA]</scope>
    <source>
        <strain evidence="2 3">CGMCC 4.7095</strain>
    </source>
</reference>
<protein>
    <recommendedName>
        <fullName evidence="4">DUF2637 domain-containing protein</fullName>
    </recommendedName>
</protein>
<evidence type="ECO:0000313" key="3">
    <source>
        <dbReference type="Proteomes" id="UP000219072"/>
    </source>
</evidence>
<evidence type="ECO:0000256" key="1">
    <source>
        <dbReference type="SAM" id="Phobius"/>
    </source>
</evidence>
<sequence>MMHDSRGAAWPHGTDDMGIFVPPELRPVAGGWAFDDDTARLTELLTSAPEEEAPPARRHRRARARFSPPADSTKVRWLRWASLLLAATTAVLVAMLSVLGGLISYAPLRDAAAPAQSSALDAWWPLLVYGPWLVASLSILRAALHQRTARHSWAVVVLFSGLAVCLSVAQAPWTVVDIAVAAVPPISALIAFHQIVRQMTLTNPPRHAAVPRQRNRNHRG</sequence>
<gene>
    <name evidence="2" type="ORF">SAMN06297387_102366</name>
</gene>
<evidence type="ECO:0000313" key="2">
    <source>
        <dbReference type="EMBL" id="SOD60951.1"/>
    </source>
</evidence>
<dbReference type="InterPro" id="IPR021235">
    <property type="entry name" value="DUF2637"/>
</dbReference>
<dbReference type="OrthoDB" id="3855580at2"/>
<feature type="transmembrane region" description="Helical" evidence="1">
    <location>
        <begin position="151"/>
        <end position="169"/>
    </location>
</feature>
<accession>A0A286DQN6</accession>
<feature type="transmembrane region" description="Helical" evidence="1">
    <location>
        <begin position="83"/>
        <end position="106"/>
    </location>
</feature>
<evidence type="ECO:0008006" key="4">
    <source>
        <dbReference type="Google" id="ProtNLM"/>
    </source>
</evidence>
<organism evidence="2 3">
    <name type="scientific">Streptomyces zhaozhouensis</name>
    <dbReference type="NCBI Taxonomy" id="1300267"/>
    <lineage>
        <taxon>Bacteria</taxon>
        <taxon>Bacillati</taxon>
        <taxon>Actinomycetota</taxon>
        <taxon>Actinomycetes</taxon>
        <taxon>Kitasatosporales</taxon>
        <taxon>Streptomycetaceae</taxon>
        <taxon>Streptomyces</taxon>
    </lineage>
</organism>
<dbReference type="AlphaFoldDB" id="A0A286DQN6"/>
<keyword evidence="1" id="KW-0812">Transmembrane</keyword>
<keyword evidence="1" id="KW-1133">Transmembrane helix</keyword>
<name>A0A286DQN6_9ACTN</name>
<keyword evidence="1" id="KW-0472">Membrane</keyword>
<dbReference type="Proteomes" id="UP000219072">
    <property type="component" value="Unassembled WGS sequence"/>
</dbReference>
<feature type="transmembrane region" description="Helical" evidence="1">
    <location>
        <begin position="175"/>
        <end position="196"/>
    </location>
</feature>
<dbReference type="Pfam" id="PF10935">
    <property type="entry name" value="DUF2637"/>
    <property type="match status" value="1"/>
</dbReference>
<keyword evidence="3" id="KW-1185">Reference proteome</keyword>
<proteinExistence type="predicted"/>